<keyword evidence="1" id="KW-1133">Transmembrane helix</keyword>
<keyword evidence="1" id="KW-0812">Transmembrane</keyword>
<proteinExistence type="predicted"/>
<dbReference type="EMBL" id="JACJKU010000039">
    <property type="protein sequence ID" value="MBM6940820.1"/>
    <property type="molecule type" value="Genomic_DNA"/>
</dbReference>
<name>A0ABS2H049_9LACO</name>
<evidence type="ECO:0000313" key="2">
    <source>
        <dbReference type="EMBL" id="MBM6940820.1"/>
    </source>
</evidence>
<evidence type="ECO:0000313" key="3">
    <source>
        <dbReference type="Proteomes" id="UP000785625"/>
    </source>
</evidence>
<keyword evidence="1" id="KW-0472">Membrane</keyword>
<keyword evidence="3" id="KW-1185">Reference proteome</keyword>
<dbReference type="Proteomes" id="UP000785625">
    <property type="component" value="Unassembled WGS sequence"/>
</dbReference>
<reference evidence="2 3" key="1">
    <citation type="journal article" date="2021" name="Sci. Rep.">
        <title>The distribution of antibiotic resistance genes in chicken gut microbiota commensals.</title>
        <authorList>
            <person name="Juricova H."/>
            <person name="Matiasovicova J."/>
            <person name="Kubasova T."/>
            <person name="Cejkova D."/>
            <person name="Rychlik I."/>
        </authorList>
    </citation>
    <scope>NUCLEOTIDE SEQUENCE [LARGE SCALE GENOMIC DNA]</scope>
    <source>
        <strain evidence="2 3">An574</strain>
    </source>
</reference>
<comment type="caution">
    <text evidence="2">The sequence shown here is derived from an EMBL/GenBank/DDBJ whole genome shotgun (WGS) entry which is preliminary data.</text>
</comment>
<organism evidence="2 3">
    <name type="scientific">Limosilactobacillus coleohominis</name>
    <dbReference type="NCBI Taxonomy" id="181675"/>
    <lineage>
        <taxon>Bacteria</taxon>
        <taxon>Bacillati</taxon>
        <taxon>Bacillota</taxon>
        <taxon>Bacilli</taxon>
        <taxon>Lactobacillales</taxon>
        <taxon>Lactobacillaceae</taxon>
        <taxon>Limosilactobacillus</taxon>
    </lineage>
</organism>
<evidence type="ECO:0000256" key="1">
    <source>
        <dbReference type="SAM" id="Phobius"/>
    </source>
</evidence>
<protein>
    <submittedName>
        <fullName evidence="2">Rod shape-determining protein MreD</fullName>
    </submittedName>
</protein>
<accession>A0ABS2H049</accession>
<sequence>MYRLSRIRFLFPIGLFIAFFLDGSFSKVFANQFFSFPYTMVSQLVLLWLVLAYFFEADIKIPLYGFAVIVGALTDLYYAGVFGLFIVLYPLMVWVTKTLAGLFN</sequence>
<feature type="transmembrane region" description="Helical" evidence="1">
    <location>
        <begin position="36"/>
        <end position="55"/>
    </location>
</feature>
<feature type="non-terminal residue" evidence="2">
    <location>
        <position position="104"/>
    </location>
</feature>
<feature type="transmembrane region" description="Helical" evidence="1">
    <location>
        <begin position="76"/>
        <end position="95"/>
    </location>
</feature>
<gene>
    <name evidence="2" type="ORF">H5975_04870</name>
</gene>